<keyword evidence="11" id="KW-1185">Reference proteome</keyword>
<dbReference type="CDD" id="cd00200">
    <property type="entry name" value="WD40"/>
    <property type="match status" value="1"/>
</dbReference>
<evidence type="ECO:0000256" key="7">
    <source>
        <dbReference type="PROSITE-ProRule" id="PRU00221"/>
    </source>
</evidence>
<dbReference type="SUPFAM" id="SSF50978">
    <property type="entry name" value="WD40 repeat-like"/>
    <property type="match status" value="1"/>
</dbReference>
<reference evidence="10" key="1">
    <citation type="submission" date="2020-11" db="EMBL/GenBank/DDBJ databases">
        <authorList>
            <consortium name="DOE Joint Genome Institute"/>
            <person name="Ahrendt S."/>
            <person name="Riley R."/>
            <person name="Andreopoulos W."/>
            <person name="LaButti K."/>
            <person name="Pangilinan J."/>
            <person name="Ruiz-duenas F.J."/>
            <person name="Barrasa J.M."/>
            <person name="Sanchez-Garcia M."/>
            <person name="Camarero S."/>
            <person name="Miyauchi S."/>
            <person name="Serrano A."/>
            <person name="Linde D."/>
            <person name="Babiker R."/>
            <person name="Drula E."/>
            <person name="Ayuso-Fernandez I."/>
            <person name="Pacheco R."/>
            <person name="Padilla G."/>
            <person name="Ferreira P."/>
            <person name="Barriuso J."/>
            <person name="Kellner H."/>
            <person name="Castanera R."/>
            <person name="Alfaro M."/>
            <person name="Ramirez L."/>
            <person name="Pisabarro A.G."/>
            <person name="Kuo A."/>
            <person name="Tritt A."/>
            <person name="Lipzen A."/>
            <person name="He G."/>
            <person name="Yan M."/>
            <person name="Ng V."/>
            <person name="Cullen D."/>
            <person name="Martin F."/>
            <person name="Rosso M.-N."/>
            <person name="Henrissat B."/>
            <person name="Hibbett D."/>
            <person name="Martinez A.T."/>
            <person name="Grigoriev I.V."/>
        </authorList>
    </citation>
    <scope>NUCLEOTIDE SEQUENCE</scope>
    <source>
        <strain evidence="10">AH 44721</strain>
    </source>
</reference>
<dbReference type="InterPro" id="IPR036322">
    <property type="entry name" value="WD40_repeat_dom_sf"/>
</dbReference>
<feature type="domain" description="Sof1-like protein" evidence="9">
    <location>
        <begin position="357"/>
        <end position="442"/>
    </location>
</feature>
<feature type="repeat" description="WD" evidence="7">
    <location>
        <begin position="106"/>
        <end position="148"/>
    </location>
</feature>
<feature type="region of interest" description="Disordered" evidence="8">
    <location>
        <begin position="415"/>
        <end position="448"/>
    </location>
</feature>
<feature type="repeat" description="WD" evidence="7">
    <location>
        <begin position="281"/>
        <end position="313"/>
    </location>
</feature>
<evidence type="ECO:0000256" key="3">
    <source>
        <dbReference type="ARBA" id="ARBA00022574"/>
    </source>
</evidence>
<feature type="region of interest" description="Disordered" evidence="8">
    <location>
        <begin position="9"/>
        <end position="31"/>
    </location>
</feature>
<dbReference type="Pfam" id="PF00400">
    <property type="entry name" value="WD40"/>
    <property type="match status" value="3"/>
</dbReference>
<dbReference type="EMBL" id="JADNYJ010000060">
    <property type="protein sequence ID" value="KAF8895914.1"/>
    <property type="molecule type" value="Genomic_DNA"/>
</dbReference>
<evidence type="ECO:0000259" key="9">
    <source>
        <dbReference type="Pfam" id="PF04158"/>
    </source>
</evidence>
<dbReference type="Pfam" id="PF04158">
    <property type="entry name" value="Sof1"/>
    <property type="match status" value="1"/>
</dbReference>
<comment type="caution">
    <text evidence="10">The sequence shown here is derived from an EMBL/GenBank/DDBJ whole genome shotgun (WGS) entry which is preliminary data.</text>
</comment>
<evidence type="ECO:0000256" key="1">
    <source>
        <dbReference type="ARBA" id="ARBA00004604"/>
    </source>
</evidence>
<evidence type="ECO:0000313" key="10">
    <source>
        <dbReference type="EMBL" id="KAF8895914.1"/>
    </source>
</evidence>
<dbReference type="OrthoDB" id="10249065at2759"/>
<dbReference type="Gene3D" id="2.130.10.10">
    <property type="entry name" value="YVTN repeat-like/Quinoprotein amine dehydrogenase"/>
    <property type="match status" value="2"/>
</dbReference>
<dbReference type="PROSITE" id="PS50294">
    <property type="entry name" value="WD_REPEATS_REGION"/>
    <property type="match status" value="2"/>
</dbReference>
<keyword evidence="4" id="KW-0677">Repeat</keyword>
<organism evidence="10 11">
    <name type="scientific">Gymnopilus junonius</name>
    <name type="common">Spectacular rustgill mushroom</name>
    <name type="synonym">Gymnopilus spectabilis subsp. junonius</name>
    <dbReference type="NCBI Taxonomy" id="109634"/>
    <lineage>
        <taxon>Eukaryota</taxon>
        <taxon>Fungi</taxon>
        <taxon>Dikarya</taxon>
        <taxon>Basidiomycota</taxon>
        <taxon>Agaricomycotina</taxon>
        <taxon>Agaricomycetes</taxon>
        <taxon>Agaricomycetidae</taxon>
        <taxon>Agaricales</taxon>
        <taxon>Agaricineae</taxon>
        <taxon>Hymenogastraceae</taxon>
        <taxon>Gymnopilus</taxon>
    </lineage>
</organism>
<dbReference type="Proteomes" id="UP000724874">
    <property type="component" value="Unassembled WGS sequence"/>
</dbReference>
<evidence type="ECO:0000256" key="6">
    <source>
        <dbReference type="ARBA" id="ARBA00023274"/>
    </source>
</evidence>
<protein>
    <submittedName>
        <fullName evidence="10">WD40 repeat-like protein</fullName>
    </submittedName>
</protein>
<evidence type="ECO:0000313" key="11">
    <source>
        <dbReference type="Proteomes" id="UP000724874"/>
    </source>
</evidence>
<comment type="similarity">
    <text evidence="2">Belongs to the WD repeat DCAF13/WDSOF1 family.</text>
</comment>
<evidence type="ECO:0000256" key="4">
    <source>
        <dbReference type="ARBA" id="ARBA00022737"/>
    </source>
</evidence>
<dbReference type="GO" id="GO:0032040">
    <property type="term" value="C:small-subunit processome"/>
    <property type="evidence" value="ECO:0007669"/>
    <property type="project" value="TreeGrafter"/>
</dbReference>
<evidence type="ECO:0000256" key="5">
    <source>
        <dbReference type="ARBA" id="ARBA00023242"/>
    </source>
</evidence>
<dbReference type="InterPro" id="IPR007287">
    <property type="entry name" value="Sof1"/>
</dbReference>
<evidence type="ECO:0000256" key="2">
    <source>
        <dbReference type="ARBA" id="ARBA00005649"/>
    </source>
</evidence>
<evidence type="ECO:0000256" key="8">
    <source>
        <dbReference type="SAM" id="MobiDB-lite"/>
    </source>
</evidence>
<sequence>MKISVLQHDPAAHLPMRHGDPTPVSRNLNPLMHPFSRARERTRALNAAKMDRMFAKPFVAALEGHIDAVEVLCRQPGSLTSLASGSWDGGIILHNLSTRKQITSIPQAHKGKVSGLCFSPDEGKRLLSCGVDRNIKLWAVSDDNTTPEVPLSVFPGKAAFNSIDHHRTESLFATASNTVQIWDETKSASISNLTFPTSTETITSVRFNMSESSVLASIGTDRTFTLYDIRTGKAERRVVMQMRSNALSWSPTFPTTVLLASEDHNLYTFDIRHLDSPTQVYKAHVAAVMSCDWSPTGLEFVSGGWDRTVRIWQEGKGRQPEVYHTKRMQRVTSSVFSADARFVMSSSDDGNVRIWKAKASDKLGVVTARERAAMEYREKLKDRWRVDSEIDRVARTRHLPKSVHQTSKLKTAMLEARRVKEERRRKHTRVGESKPKPEKKKLVIAEQS</sequence>
<comment type="subcellular location">
    <subcellularLocation>
        <location evidence="1">Nucleus</location>
        <location evidence="1">Nucleolus</location>
    </subcellularLocation>
</comment>
<dbReference type="GO" id="GO:0000462">
    <property type="term" value="P:maturation of SSU-rRNA from tricistronic rRNA transcript (SSU-rRNA, 5.8S rRNA, LSU-rRNA)"/>
    <property type="evidence" value="ECO:0007669"/>
    <property type="project" value="TreeGrafter"/>
</dbReference>
<feature type="repeat" description="WD" evidence="7">
    <location>
        <begin position="324"/>
        <end position="365"/>
    </location>
</feature>
<keyword evidence="5" id="KW-0539">Nucleus</keyword>
<feature type="compositionally biased region" description="Basic and acidic residues" evidence="8">
    <location>
        <begin position="429"/>
        <end position="448"/>
    </location>
</feature>
<dbReference type="InterPro" id="IPR051733">
    <property type="entry name" value="WD_repeat_DCAF13/WDSOF1"/>
</dbReference>
<dbReference type="PROSITE" id="PS50082">
    <property type="entry name" value="WD_REPEATS_2"/>
    <property type="match status" value="3"/>
</dbReference>
<proteinExistence type="inferred from homology"/>
<dbReference type="InterPro" id="IPR015943">
    <property type="entry name" value="WD40/YVTN_repeat-like_dom_sf"/>
</dbReference>
<dbReference type="InterPro" id="IPR001680">
    <property type="entry name" value="WD40_rpt"/>
</dbReference>
<name>A0A9P5NLF4_GYMJU</name>
<gene>
    <name evidence="10" type="ORF">CPB84DRAFT_1815954</name>
</gene>
<keyword evidence="6" id="KW-0687">Ribonucleoprotein</keyword>
<dbReference type="SMART" id="SM00320">
    <property type="entry name" value="WD40"/>
    <property type="match status" value="7"/>
</dbReference>
<dbReference type="PANTHER" id="PTHR22851:SF0">
    <property type="entry name" value="DDB1- AND CUL4-ASSOCIATED FACTOR 13"/>
    <property type="match status" value="1"/>
</dbReference>
<accession>A0A9P5NLF4</accession>
<keyword evidence="3 7" id="KW-0853">WD repeat</keyword>
<dbReference type="PANTHER" id="PTHR22851">
    <property type="entry name" value="U3 SMALL NUCLEOLAR RNA U3 SNORNA ASSOCIATED PROTEIN"/>
    <property type="match status" value="1"/>
</dbReference>
<dbReference type="AlphaFoldDB" id="A0A9P5NLF4"/>